<dbReference type="Pfam" id="PF04520">
    <property type="entry name" value="Senescence_reg"/>
    <property type="match status" value="1"/>
</dbReference>
<keyword evidence="3" id="KW-1185">Reference proteome</keyword>
<organism evidence="2 3">
    <name type="scientific">Canavalia gladiata</name>
    <name type="common">Sword bean</name>
    <name type="synonym">Dolichos gladiatus</name>
    <dbReference type="NCBI Taxonomy" id="3824"/>
    <lineage>
        <taxon>Eukaryota</taxon>
        <taxon>Viridiplantae</taxon>
        <taxon>Streptophyta</taxon>
        <taxon>Embryophyta</taxon>
        <taxon>Tracheophyta</taxon>
        <taxon>Spermatophyta</taxon>
        <taxon>Magnoliopsida</taxon>
        <taxon>eudicotyledons</taxon>
        <taxon>Gunneridae</taxon>
        <taxon>Pentapetalae</taxon>
        <taxon>rosids</taxon>
        <taxon>fabids</taxon>
        <taxon>Fabales</taxon>
        <taxon>Fabaceae</taxon>
        <taxon>Papilionoideae</taxon>
        <taxon>50 kb inversion clade</taxon>
        <taxon>NPAAA clade</taxon>
        <taxon>indigoferoid/millettioid clade</taxon>
        <taxon>Phaseoleae</taxon>
        <taxon>Canavalia</taxon>
    </lineage>
</organism>
<dbReference type="Proteomes" id="UP001367508">
    <property type="component" value="Unassembled WGS sequence"/>
</dbReference>
<protein>
    <recommendedName>
        <fullName evidence="4">Senescence regulator S40</fullName>
    </recommendedName>
</protein>
<dbReference type="AlphaFoldDB" id="A0AAN9R6K8"/>
<evidence type="ECO:0008006" key="4">
    <source>
        <dbReference type="Google" id="ProtNLM"/>
    </source>
</evidence>
<reference evidence="2 3" key="1">
    <citation type="submission" date="2024-01" db="EMBL/GenBank/DDBJ databases">
        <title>The genomes of 5 underutilized Papilionoideae crops provide insights into root nodulation and disease resistanc.</title>
        <authorList>
            <person name="Jiang F."/>
        </authorList>
    </citation>
    <scope>NUCLEOTIDE SEQUENCE [LARGE SCALE GENOMIC DNA]</scope>
    <source>
        <strain evidence="2">LVBAO_FW01</strain>
        <tissue evidence="2">Leaves</tissue>
    </source>
</reference>
<evidence type="ECO:0000313" key="3">
    <source>
        <dbReference type="Proteomes" id="UP001367508"/>
    </source>
</evidence>
<evidence type="ECO:0000313" key="2">
    <source>
        <dbReference type="EMBL" id="KAK7359779.1"/>
    </source>
</evidence>
<proteinExistence type="inferred from homology"/>
<evidence type="ECO:0000256" key="1">
    <source>
        <dbReference type="ARBA" id="ARBA00034773"/>
    </source>
</evidence>
<dbReference type="PANTHER" id="PTHR33083:SF103">
    <property type="entry name" value="SENESCENCE REGULATOR"/>
    <property type="match status" value="1"/>
</dbReference>
<name>A0AAN9R6K8_CANGL</name>
<dbReference type="EMBL" id="JAYMYQ010000001">
    <property type="protein sequence ID" value="KAK7359779.1"/>
    <property type="molecule type" value="Genomic_DNA"/>
</dbReference>
<comment type="caution">
    <text evidence="2">The sequence shown here is derived from an EMBL/GenBank/DDBJ whole genome shotgun (WGS) entry which is preliminary data.</text>
</comment>
<accession>A0AAN9R6K8</accession>
<gene>
    <name evidence="2" type="ORF">VNO77_01744</name>
</gene>
<dbReference type="GO" id="GO:0010150">
    <property type="term" value="P:leaf senescence"/>
    <property type="evidence" value="ECO:0007669"/>
    <property type="project" value="UniProtKB-ARBA"/>
</dbReference>
<dbReference type="PANTHER" id="PTHR33083">
    <property type="entry name" value="EXPRESSED PROTEIN"/>
    <property type="match status" value="1"/>
</dbReference>
<sequence>MVLVYVSTLIFSPCPRTEGIDSETLLHYSIVTITELRIRLRITKGWPELTAMADQGVFLKKSWGFDGEGKDFDEEDVWGVAKERDDSVPKTTRACKESCDSSSAWRLPAAPRKIPRTNVLPSNSSDAPLVQLQGSSSAPMDIPDWSKIYGKNCKKGSRDCVNNKCDDDEDDDMVPPHEWIARKLARSQISSFSVCEGNGRTLKGRDLSKVRNAILTKTGFIE</sequence>
<dbReference type="InterPro" id="IPR007608">
    <property type="entry name" value="Senescence_reg_S40"/>
</dbReference>
<comment type="similarity">
    <text evidence="1">Belongs to the senescence regulator S40 family.</text>
</comment>